<dbReference type="PRINTS" id="PR00299">
    <property type="entry name" value="ACRYSTALLIN"/>
</dbReference>
<dbReference type="PIRSF" id="PIRSF036514">
    <property type="entry name" value="Sm_HSP_B1"/>
    <property type="match status" value="1"/>
</dbReference>
<protein>
    <recommendedName>
        <fullName evidence="6">SHSP domain-containing protein</fullName>
    </recommendedName>
</protein>
<sequence>MSLIPMLFSDWWEDLDRPHRIWDQHFGTTIDPEDLLSDLDTDVLLYRPHRRARRRYHPFLTGSNRRQGRGVSTVQADKNKFEVTLDVSQFAPEEVNVKVSDQNVIVEAKHDEKEEGHSWVSRQFVRKYIVPSQCNIDKIETRMSSDGILSITVPRKESLKSETNERVIKIQYTGKPALTNCDDKPNDAQESQKEQQTPQRGQQQQQQQQQQLHQHQRGRKGTLKVS</sequence>
<dbReference type="Gene3D" id="2.60.40.790">
    <property type="match status" value="1"/>
</dbReference>
<dbReference type="InterPro" id="IPR001436">
    <property type="entry name" value="Alpha-crystallin/sHSP_animal"/>
</dbReference>
<feature type="compositionally biased region" description="Low complexity" evidence="5">
    <location>
        <begin position="194"/>
        <end position="213"/>
    </location>
</feature>
<comment type="caution">
    <text evidence="7">The sequence shown here is derived from an EMBL/GenBank/DDBJ whole genome shotgun (WGS) entry which is preliminary data.</text>
</comment>
<evidence type="ECO:0000256" key="2">
    <source>
        <dbReference type="PIRNR" id="PIRNR036514"/>
    </source>
</evidence>
<evidence type="ECO:0000256" key="1">
    <source>
        <dbReference type="ARBA" id="ARBA00023016"/>
    </source>
</evidence>
<evidence type="ECO:0000259" key="6">
    <source>
        <dbReference type="PROSITE" id="PS01031"/>
    </source>
</evidence>
<feature type="compositionally biased region" description="Basic and acidic residues" evidence="5">
    <location>
        <begin position="181"/>
        <end position="193"/>
    </location>
</feature>
<evidence type="ECO:0000256" key="3">
    <source>
        <dbReference type="PROSITE-ProRule" id="PRU00285"/>
    </source>
</evidence>
<feature type="domain" description="SHSP" evidence="6">
    <location>
        <begin position="62"/>
        <end position="173"/>
    </location>
</feature>
<evidence type="ECO:0000313" key="8">
    <source>
        <dbReference type="Proteomes" id="UP001642520"/>
    </source>
</evidence>
<keyword evidence="8" id="KW-1185">Reference proteome</keyword>
<dbReference type="PROSITE" id="PS01031">
    <property type="entry name" value="SHSP"/>
    <property type="match status" value="1"/>
</dbReference>
<proteinExistence type="inferred from homology"/>
<dbReference type="InterPro" id="IPR002068">
    <property type="entry name" value="A-crystallin/Hsp20_dom"/>
</dbReference>
<dbReference type="Proteomes" id="UP001642520">
    <property type="component" value="Unassembled WGS sequence"/>
</dbReference>
<reference evidence="7 8" key="1">
    <citation type="submission" date="2024-08" db="EMBL/GenBank/DDBJ databases">
        <authorList>
            <person name="Will J Nash"/>
            <person name="Angela Man"/>
            <person name="Seanna McTaggart"/>
            <person name="Kendall Baker"/>
            <person name="Tom Barker"/>
            <person name="Leah Catchpole"/>
            <person name="Alex Durrant"/>
            <person name="Karim Gharbi"/>
            <person name="Naomi Irish"/>
            <person name="Gemy Kaithakottil"/>
            <person name="Debby Ku"/>
            <person name="Aaliyah Providence"/>
            <person name="Felix Shaw"/>
            <person name="David Swarbreck"/>
            <person name="Chris Watkins"/>
            <person name="Ann M. McCartney"/>
            <person name="Giulio Formenti"/>
            <person name="Alice Mouton"/>
            <person name="Noel Vella"/>
            <person name="Bjorn M von Reumont"/>
            <person name="Adriana Vella"/>
            <person name="Wilfried Haerty"/>
        </authorList>
    </citation>
    <scope>NUCLEOTIDE SEQUENCE [LARGE SCALE GENOMIC DNA]</scope>
</reference>
<comment type="similarity">
    <text evidence="2 3 4">Belongs to the small heat shock protein (HSP20) family.</text>
</comment>
<dbReference type="InterPro" id="IPR008978">
    <property type="entry name" value="HSP20-like_chaperone"/>
</dbReference>
<dbReference type="Pfam" id="PF00011">
    <property type="entry name" value="HSP20"/>
    <property type="match status" value="1"/>
</dbReference>
<dbReference type="PANTHER" id="PTHR45640">
    <property type="entry name" value="HEAT SHOCK PROTEIN HSP-12.2-RELATED"/>
    <property type="match status" value="1"/>
</dbReference>
<dbReference type="EMBL" id="CAXAJV020001299">
    <property type="protein sequence ID" value="CAL7948311.1"/>
    <property type="molecule type" value="Genomic_DNA"/>
</dbReference>
<feature type="region of interest" description="Disordered" evidence="5">
    <location>
        <begin position="176"/>
        <end position="226"/>
    </location>
</feature>
<evidence type="ECO:0000256" key="4">
    <source>
        <dbReference type="RuleBase" id="RU003616"/>
    </source>
</evidence>
<gene>
    <name evidence="7" type="ORF">XYLVIOL_LOCUS8781</name>
</gene>
<keyword evidence="1" id="KW-0346">Stress response</keyword>
<accession>A0ABP1P4X4</accession>
<name>A0ABP1P4X4_XYLVO</name>
<dbReference type="SUPFAM" id="SSF49764">
    <property type="entry name" value="HSP20-like chaperones"/>
    <property type="match status" value="1"/>
</dbReference>
<evidence type="ECO:0000256" key="5">
    <source>
        <dbReference type="SAM" id="MobiDB-lite"/>
    </source>
</evidence>
<evidence type="ECO:0000313" key="7">
    <source>
        <dbReference type="EMBL" id="CAL7948311.1"/>
    </source>
</evidence>
<dbReference type="PANTHER" id="PTHR45640:SF13">
    <property type="entry name" value="HEAT SHOCK PROTEIN 22-RELATED"/>
    <property type="match status" value="1"/>
</dbReference>
<dbReference type="InterPro" id="IPR055269">
    <property type="entry name" value="Alpha-crystallin/HSP_16"/>
</dbReference>
<organism evidence="7 8">
    <name type="scientific">Xylocopa violacea</name>
    <name type="common">Violet carpenter bee</name>
    <name type="synonym">Apis violacea</name>
    <dbReference type="NCBI Taxonomy" id="135666"/>
    <lineage>
        <taxon>Eukaryota</taxon>
        <taxon>Metazoa</taxon>
        <taxon>Ecdysozoa</taxon>
        <taxon>Arthropoda</taxon>
        <taxon>Hexapoda</taxon>
        <taxon>Insecta</taxon>
        <taxon>Pterygota</taxon>
        <taxon>Neoptera</taxon>
        <taxon>Endopterygota</taxon>
        <taxon>Hymenoptera</taxon>
        <taxon>Apocrita</taxon>
        <taxon>Aculeata</taxon>
        <taxon>Apoidea</taxon>
        <taxon>Anthophila</taxon>
        <taxon>Apidae</taxon>
        <taxon>Xylocopa</taxon>
        <taxon>Xylocopa</taxon>
    </lineage>
</organism>
<dbReference type="CDD" id="cd06526">
    <property type="entry name" value="metazoan_ACD"/>
    <property type="match status" value="1"/>
</dbReference>
<feature type="compositionally biased region" description="Basic residues" evidence="5">
    <location>
        <begin position="214"/>
        <end position="226"/>
    </location>
</feature>